<sequence length="418" mass="43656">MTEQTKTLRNRRRHQLSSALVASLVIGCAATTTGCSSSLGTRVASLNPFSSTPASPSVDESGSSWLSGPKTVGTSLASGAKGAASKSRTTVASWFGRSDKSDRDVTEGDATDPTSLTHKAEVTPEVFVANGRLWESTGNYEKAMESYAKALEKRPDDAAALANIARLHFRQENHQKAAEYFGKAIEQNGNDAGLYNDLGLTLSKLGNYSAAATTIEQALRLSPGSSRYANNLASVKFQAGDPAGALEVLVQNNKPAVAHFNMAYLHYKHGQKAESTRHLNQALAYEPQAASDAATKRAVERSRELLAQIGNVPGVTPGVAMATAARPSANTPADTAVQQAAQGFTPGTEIPGFQNAVQPASTANTNVSFGNASYKTPAPNNNVNQTSASVPATATTPTAGGQGSSEKFALPPNFAMPQ</sequence>
<dbReference type="Pfam" id="PF13424">
    <property type="entry name" value="TPR_12"/>
    <property type="match status" value="1"/>
</dbReference>
<feature type="repeat" description="TPR" evidence="3">
    <location>
        <begin position="256"/>
        <end position="289"/>
    </location>
</feature>
<feature type="compositionally biased region" description="Polar residues" evidence="4">
    <location>
        <begin position="371"/>
        <end position="384"/>
    </location>
</feature>
<dbReference type="PROSITE" id="PS50293">
    <property type="entry name" value="TPR_REGION"/>
    <property type="match status" value="1"/>
</dbReference>
<proteinExistence type="predicted"/>
<reference evidence="5 6" key="1">
    <citation type="submission" date="2019-02" db="EMBL/GenBank/DDBJ databases">
        <title>Deep-cultivation of Planctomycetes and their phenomic and genomic characterization uncovers novel biology.</title>
        <authorList>
            <person name="Wiegand S."/>
            <person name="Jogler M."/>
            <person name="Boedeker C."/>
            <person name="Pinto D."/>
            <person name="Vollmers J."/>
            <person name="Rivas-Marin E."/>
            <person name="Kohn T."/>
            <person name="Peeters S.H."/>
            <person name="Heuer A."/>
            <person name="Rast P."/>
            <person name="Oberbeckmann S."/>
            <person name="Bunk B."/>
            <person name="Jeske O."/>
            <person name="Meyerdierks A."/>
            <person name="Storesund J.E."/>
            <person name="Kallscheuer N."/>
            <person name="Luecker S."/>
            <person name="Lage O.M."/>
            <person name="Pohl T."/>
            <person name="Merkel B.J."/>
            <person name="Hornburger P."/>
            <person name="Mueller R.-W."/>
            <person name="Bruemmer F."/>
            <person name="Labrenz M."/>
            <person name="Spormann A.M."/>
            <person name="Op den Camp H."/>
            <person name="Overmann J."/>
            <person name="Amann R."/>
            <person name="Jetten M.S.M."/>
            <person name="Mascher T."/>
            <person name="Medema M.H."/>
            <person name="Devos D.P."/>
            <person name="Kaster A.-K."/>
            <person name="Ovreas L."/>
            <person name="Rohde M."/>
            <person name="Galperin M.Y."/>
            <person name="Jogler C."/>
        </authorList>
    </citation>
    <scope>NUCLEOTIDE SEQUENCE [LARGE SCALE GENOMIC DNA]</scope>
    <source>
        <strain evidence="5 6">TBK1r</strain>
    </source>
</reference>
<dbReference type="EMBL" id="CP036432">
    <property type="protein sequence ID" value="QDV88131.1"/>
    <property type="molecule type" value="Genomic_DNA"/>
</dbReference>
<protein>
    <submittedName>
        <fullName evidence="5">Photosystem I assembly protein Ycf3</fullName>
    </submittedName>
</protein>
<evidence type="ECO:0000313" key="6">
    <source>
        <dbReference type="Proteomes" id="UP000318081"/>
    </source>
</evidence>
<evidence type="ECO:0000256" key="3">
    <source>
        <dbReference type="PROSITE-ProRule" id="PRU00339"/>
    </source>
</evidence>
<dbReference type="InterPro" id="IPR050498">
    <property type="entry name" value="Ycf3"/>
</dbReference>
<feature type="repeat" description="TPR" evidence="3">
    <location>
        <begin position="124"/>
        <end position="157"/>
    </location>
</feature>
<feature type="repeat" description="TPR" evidence="3">
    <location>
        <begin position="158"/>
        <end position="191"/>
    </location>
</feature>
<organism evidence="5 6">
    <name type="scientific">Stieleria magnilauensis</name>
    <dbReference type="NCBI Taxonomy" id="2527963"/>
    <lineage>
        <taxon>Bacteria</taxon>
        <taxon>Pseudomonadati</taxon>
        <taxon>Planctomycetota</taxon>
        <taxon>Planctomycetia</taxon>
        <taxon>Pirellulales</taxon>
        <taxon>Pirellulaceae</taxon>
        <taxon>Stieleria</taxon>
    </lineage>
</organism>
<dbReference type="PANTHER" id="PTHR44858">
    <property type="entry name" value="TETRATRICOPEPTIDE REPEAT PROTEIN 6"/>
    <property type="match status" value="1"/>
</dbReference>
<dbReference type="PROSITE" id="PS51257">
    <property type="entry name" value="PROKAR_LIPOPROTEIN"/>
    <property type="match status" value="1"/>
</dbReference>
<keyword evidence="1" id="KW-0677">Repeat</keyword>
<name>A0ABX5Y3T0_9BACT</name>
<dbReference type="Proteomes" id="UP000318081">
    <property type="component" value="Chromosome"/>
</dbReference>
<feature type="region of interest" description="Disordered" evidence="4">
    <location>
        <begin position="371"/>
        <end position="418"/>
    </location>
</feature>
<dbReference type="Gene3D" id="1.25.40.10">
    <property type="entry name" value="Tetratricopeptide repeat domain"/>
    <property type="match status" value="1"/>
</dbReference>
<dbReference type="RefSeq" id="WP_145220217.1">
    <property type="nucleotide sequence ID" value="NZ_CP036432.1"/>
</dbReference>
<feature type="repeat" description="TPR" evidence="3">
    <location>
        <begin position="192"/>
        <end position="225"/>
    </location>
</feature>
<feature type="region of interest" description="Disordered" evidence="4">
    <location>
        <begin position="48"/>
        <end position="70"/>
    </location>
</feature>
<evidence type="ECO:0000313" key="5">
    <source>
        <dbReference type="EMBL" id="QDV88131.1"/>
    </source>
</evidence>
<feature type="compositionally biased region" description="Low complexity" evidence="4">
    <location>
        <begin position="385"/>
        <end position="399"/>
    </location>
</feature>
<dbReference type="SMART" id="SM00028">
    <property type="entry name" value="TPR"/>
    <property type="match status" value="4"/>
</dbReference>
<keyword evidence="2 3" id="KW-0802">TPR repeat</keyword>
<evidence type="ECO:0000256" key="1">
    <source>
        <dbReference type="ARBA" id="ARBA00022737"/>
    </source>
</evidence>
<gene>
    <name evidence="5" type="ORF">TBK1r_71630</name>
</gene>
<evidence type="ECO:0000256" key="4">
    <source>
        <dbReference type="SAM" id="MobiDB-lite"/>
    </source>
</evidence>
<feature type="compositionally biased region" description="Polar residues" evidence="4">
    <location>
        <begin position="48"/>
        <end position="66"/>
    </location>
</feature>
<dbReference type="InterPro" id="IPR011990">
    <property type="entry name" value="TPR-like_helical_dom_sf"/>
</dbReference>
<accession>A0ABX5Y3T0</accession>
<dbReference type="InterPro" id="IPR019734">
    <property type="entry name" value="TPR_rpt"/>
</dbReference>
<dbReference type="PROSITE" id="PS50005">
    <property type="entry name" value="TPR"/>
    <property type="match status" value="4"/>
</dbReference>
<keyword evidence="6" id="KW-1185">Reference proteome</keyword>
<dbReference type="Pfam" id="PF13432">
    <property type="entry name" value="TPR_16"/>
    <property type="match status" value="1"/>
</dbReference>
<dbReference type="PANTHER" id="PTHR44858:SF1">
    <property type="entry name" value="UDP-N-ACETYLGLUCOSAMINE--PEPTIDE N-ACETYLGLUCOSAMINYLTRANSFERASE SPINDLY-RELATED"/>
    <property type="match status" value="1"/>
</dbReference>
<dbReference type="SUPFAM" id="SSF48452">
    <property type="entry name" value="TPR-like"/>
    <property type="match status" value="1"/>
</dbReference>
<evidence type="ECO:0000256" key="2">
    <source>
        <dbReference type="ARBA" id="ARBA00022803"/>
    </source>
</evidence>